<gene>
    <name evidence="4" type="ORF">F0U44_16000</name>
</gene>
<dbReference type="SUPFAM" id="SSF55073">
    <property type="entry name" value="Nucleotide cyclase"/>
    <property type="match status" value="1"/>
</dbReference>
<evidence type="ECO:0000313" key="4">
    <source>
        <dbReference type="EMBL" id="KAA1417789.1"/>
    </source>
</evidence>
<proteinExistence type="inferred from homology"/>
<name>A0A5B1LDH0_9ACTN</name>
<dbReference type="PANTHER" id="PTHR43081:SF1">
    <property type="entry name" value="ADENYLATE CYCLASE, TERMINAL-DIFFERENTIATION SPECIFIC"/>
    <property type="match status" value="1"/>
</dbReference>
<keyword evidence="2" id="KW-0812">Transmembrane</keyword>
<comment type="caution">
    <text evidence="4">The sequence shown here is derived from an EMBL/GenBank/DDBJ whole genome shotgun (WGS) entry which is preliminary data.</text>
</comment>
<feature type="transmembrane region" description="Helical" evidence="2">
    <location>
        <begin position="64"/>
        <end position="85"/>
    </location>
</feature>
<evidence type="ECO:0000259" key="3">
    <source>
        <dbReference type="PROSITE" id="PS50125"/>
    </source>
</evidence>
<accession>A0A5B1LDH0</accession>
<keyword evidence="2" id="KW-1133">Transmembrane helix</keyword>
<dbReference type="Gene3D" id="3.30.70.1230">
    <property type="entry name" value="Nucleotide cyclase"/>
    <property type="match status" value="1"/>
</dbReference>
<keyword evidence="2" id="KW-0472">Membrane</keyword>
<dbReference type="PANTHER" id="PTHR43081">
    <property type="entry name" value="ADENYLATE CYCLASE, TERMINAL-DIFFERENTIATION SPECIFIC-RELATED"/>
    <property type="match status" value="1"/>
</dbReference>
<dbReference type="InterPro" id="IPR001054">
    <property type="entry name" value="A/G_cyclase"/>
</dbReference>
<keyword evidence="5" id="KW-1185">Reference proteome</keyword>
<dbReference type="CDD" id="cd07302">
    <property type="entry name" value="CHD"/>
    <property type="match status" value="1"/>
</dbReference>
<dbReference type="InterPro" id="IPR029787">
    <property type="entry name" value="Nucleotide_cyclase"/>
</dbReference>
<feature type="transmembrane region" description="Helical" evidence="2">
    <location>
        <begin position="181"/>
        <end position="211"/>
    </location>
</feature>
<comment type="similarity">
    <text evidence="1">Belongs to the adenylyl cyclase class-3 family.</text>
</comment>
<feature type="domain" description="Guanylate cyclase" evidence="3">
    <location>
        <begin position="260"/>
        <end position="391"/>
    </location>
</feature>
<evidence type="ECO:0000256" key="1">
    <source>
        <dbReference type="ARBA" id="ARBA00005381"/>
    </source>
</evidence>
<dbReference type="GO" id="GO:0035556">
    <property type="term" value="P:intracellular signal transduction"/>
    <property type="evidence" value="ECO:0007669"/>
    <property type="project" value="InterPro"/>
</dbReference>
<feature type="transmembrane region" description="Helical" evidence="2">
    <location>
        <begin position="145"/>
        <end position="169"/>
    </location>
</feature>
<feature type="transmembrane region" description="Helical" evidence="2">
    <location>
        <begin position="34"/>
        <end position="52"/>
    </location>
</feature>
<dbReference type="Proteomes" id="UP000325003">
    <property type="component" value="Unassembled WGS sequence"/>
</dbReference>
<reference evidence="4 5" key="2">
    <citation type="submission" date="2019-09" db="EMBL/GenBank/DDBJ databases">
        <authorList>
            <person name="Jin C."/>
        </authorList>
    </citation>
    <scope>NUCLEOTIDE SEQUENCE [LARGE SCALE GENOMIC DNA]</scope>
    <source>
        <strain evidence="4 5">BN130099</strain>
    </source>
</reference>
<dbReference type="EMBL" id="VUJV01000005">
    <property type="protein sequence ID" value="KAA1417789.1"/>
    <property type="molecule type" value="Genomic_DNA"/>
</dbReference>
<dbReference type="AlphaFoldDB" id="A0A5B1LDH0"/>
<dbReference type="GO" id="GO:0009190">
    <property type="term" value="P:cyclic nucleotide biosynthetic process"/>
    <property type="evidence" value="ECO:0007669"/>
    <property type="project" value="InterPro"/>
</dbReference>
<evidence type="ECO:0000313" key="5">
    <source>
        <dbReference type="Proteomes" id="UP000325003"/>
    </source>
</evidence>
<dbReference type="PROSITE" id="PS50125">
    <property type="entry name" value="GUANYLATE_CYCLASE_2"/>
    <property type="match status" value="1"/>
</dbReference>
<protein>
    <submittedName>
        <fullName evidence="4">Adenylate/guanylate cyclase domain-containing protein</fullName>
    </submittedName>
</protein>
<feature type="transmembrane region" description="Helical" evidence="2">
    <location>
        <begin position="6"/>
        <end position="27"/>
    </location>
</feature>
<organism evidence="4 5">
    <name type="scientific">Nocardioides humilatus</name>
    <dbReference type="NCBI Taxonomy" id="2607660"/>
    <lineage>
        <taxon>Bacteria</taxon>
        <taxon>Bacillati</taxon>
        <taxon>Actinomycetota</taxon>
        <taxon>Actinomycetes</taxon>
        <taxon>Propionibacteriales</taxon>
        <taxon>Nocardioidaceae</taxon>
        <taxon>Nocardioides</taxon>
    </lineage>
</organism>
<dbReference type="Pfam" id="PF00211">
    <property type="entry name" value="Guanylate_cyc"/>
    <property type="match status" value="1"/>
</dbReference>
<dbReference type="InterPro" id="IPR050697">
    <property type="entry name" value="Adenylyl/Guanylyl_Cyclase_3/4"/>
</dbReference>
<dbReference type="GO" id="GO:0004016">
    <property type="term" value="F:adenylate cyclase activity"/>
    <property type="evidence" value="ECO:0007669"/>
    <property type="project" value="UniProtKB-ARBA"/>
</dbReference>
<sequence length="456" mass="47980">MDDANEYLLAGFAIGGICAGIGLVLLTSQERTRSNVLVALIYLLTGWAYASTVPAMDDAADGTFGMLTRLQGLFEAAVPAISALYMRTVLDTSDVDERSARRVRVVIRIALALAAWHAVASIVLAETRLTDYELAAFEPGALGRTGFWVFEAYWLVVAAAFLVGWATLARHRVDPSERDRAASLAIASALLVLSIGSSPVIAGVFGSVALLCVTWGQFRHTAARARRGVFLSRFLSPRVTELVDAKGLSSVMQPHQAELTVVAADLRNFTAYAEGVPSQAVVDLLTEYYDVAGEVVGRHGGTVTDYAGDGILVLVGAPLPRDDHADVALALARDLHAAMSPVLQRWATKIHPLGLGIGVASGTVTVGTIETSERMEYTAIGTAVNLAARLCAEAAAGEVLVDEDAARLSSAQVVERGAMAVRGLTGEQVVFTLAPEPGQVARDSATLSTESGSTTS</sequence>
<feature type="transmembrane region" description="Helical" evidence="2">
    <location>
        <begin position="105"/>
        <end position="125"/>
    </location>
</feature>
<dbReference type="RefSeq" id="WP_149729358.1">
    <property type="nucleotide sequence ID" value="NZ_VUJV01000005.1"/>
</dbReference>
<evidence type="ECO:0000256" key="2">
    <source>
        <dbReference type="SAM" id="Phobius"/>
    </source>
</evidence>
<dbReference type="SMART" id="SM00044">
    <property type="entry name" value="CYCc"/>
    <property type="match status" value="1"/>
</dbReference>
<reference evidence="4 5" key="1">
    <citation type="submission" date="2019-09" db="EMBL/GenBank/DDBJ databases">
        <title>Nocardioides panacisoli sp. nov., isolated from the soil of a ginseng field.</title>
        <authorList>
            <person name="Cho C."/>
        </authorList>
    </citation>
    <scope>NUCLEOTIDE SEQUENCE [LARGE SCALE GENOMIC DNA]</scope>
    <source>
        <strain evidence="4 5">BN130099</strain>
    </source>
</reference>